<dbReference type="RefSeq" id="WP_160366513.1">
    <property type="nucleotide sequence ID" value="NZ_JACEIB010000007.1"/>
</dbReference>
<sequence>MSMMEKIEAPAPGPNETVRLGSEAHLRLMCRQLLDTHDPYQPALIEWPELEPETRAKIVSLPIWDMAVQTEGRTGLFVKTFGETITDPLLKATIDMDAFEEARHKVVLADMVKAYGIGLEPEPDYVKPKDPEWAFMRSGYSECIDSFFGFGLFRIAKDTGFFPEALIDTFEPVMREEGRHILFFVNWVAWWRRTMPWWRRPYFEAKVLAVWVFLILERIDMAKGMGDSSKAQENNFTLNGSKELGVEVSFPELARICLAENDRRLAPYDRRLIRPKFVPAMMRLALRFAPKPKTA</sequence>
<organism evidence="1 2">
    <name type="scientific">Sphingomonas chungangi</name>
    <dbReference type="NCBI Taxonomy" id="2683589"/>
    <lineage>
        <taxon>Bacteria</taxon>
        <taxon>Pseudomonadati</taxon>
        <taxon>Pseudomonadota</taxon>
        <taxon>Alphaproteobacteria</taxon>
        <taxon>Sphingomonadales</taxon>
        <taxon>Sphingomonadaceae</taxon>
        <taxon>Sphingomonas</taxon>
    </lineage>
</organism>
<evidence type="ECO:0000313" key="2">
    <source>
        <dbReference type="Proteomes" id="UP000570166"/>
    </source>
</evidence>
<dbReference type="AlphaFoldDB" id="A0A838L5G4"/>
<gene>
    <name evidence="1" type="ORF">HZF05_11560</name>
</gene>
<accession>A0A838L5G4</accession>
<dbReference type="InterPro" id="IPR009078">
    <property type="entry name" value="Ferritin-like_SF"/>
</dbReference>
<reference evidence="1 2" key="1">
    <citation type="submission" date="2020-07" db="EMBL/GenBank/DDBJ databases">
        <authorList>
            <person name="Sun Q."/>
        </authorList>
    </citation>
    <scope>NUCLEOTIDE SEQUENCE [LARGE SCALE GENOMIC DNA]</scope>
    <source>
        <strain evidence="1 2">CGMCC 1.13654</strain>
    </source>
</reference>
<keyword evidence="2" id="KW-1185">Reference proteome</keyword>
<proteinExistence type="predicted"/>
<dbReference type="SUPFAM" id="SSF47240">
    <property type="entry name" value="Ferritin-like"/>
    <property type="match status" value="1"/>
</dbReference>
<comment type="caution">
    <text evidence="1">The sequence shown here is derived from an EMBL/GenBank/DDBJ whole genome shotgun (WGS) entry which is preliminary data.</text>
</comment>
<dbReference type="Proteomes" id="UP000570166">
    <property type="component" value="Unassembled WGS sequence"/>
</dbReference>
<protein>
    <submittedName>
        <fullName evidence="1">Ferritin-like domain-containing protein</fullName>
    </submittedName>
</protein>
<dbReference type="EMBL" id="JACEIB010000007">
    <property type="protein sequence ID" value="MBA2934733.1"/>
    <property type="molecule type" value="Genomic_DNA"/>
</dbReference>
<evidence type="ECO:0000313" key="1">
    <source>
        <dbReference type="EMBL" id="MBA2934733.1"/>
    </source>
</evidence>
<name>A0A838L5G4_9SPHN</name>